<keyword evidence="3" id="KW-1185">Reference proteome</keyword>
<dbReference type="Proteomes" id="UP000001064">
    <property type="component" value="Unassembled WGS sequence"/>
</dbReference>
<protein>
    <submittedName>
        <fullName evidence="2">Uncharacterized protein</fullName>
    </submittedName>
</protein>
<dbReference type="eggNOG" id="ENOG502SEXC">
    <property type="taxonomic scope" value="Eukaryota"/>
</dbReference>
<dbReference type="PANTHER" id="PTHR32488">
    <property type="entry name" value="UPF0746 PROTEIN DDB_G0280785-RELATED"/>
    <property type="match status" value="1"/>
</dbReference>
<name>F0ZSN3_DICPU</name>
<dbReference type="VEuPathDB" id="AmoebaDB:DICPUDRAFT_81155"/>
<dbReference type="RefSeq" id="XP_003290424.1">
    <property type="nucleotide sequence ID" value="XM_003290376.1"/>
</dbReference>
<dbReference type="PANTHER" id="PTHR32488:SF76">
    <property type="entry name" value="ANKYRIN REPEAT-CONTAINING PROTEIN-RELATED"/>
    <property type="match status" value="1"/>
</dbReference>
<feature type="compositionally biased region" description="Low complexity" evidence="1">
    <location>
        <begin position="12"/>
        <end position="26"/>
    </location>
</feature>
<dbReference type="GeneID" id="10504794"/>
<organism evidence="2 3">
    <name type="scientific">Dictyostelium purpureum</name>
    <name type="common">Slime mold</name>
    <dbReference type="NCBI Taxonomy" id="5786"/>
    <lineage>
        <taxon>Eukaryota</taxon>
        <taxon>Amoebozoa</taxon>
        <taxon>Evosea</taxon>
        <taxon>Eumycetozoa</taxon>
        <taxon>Dictyostelia</taxon>
        <taxon>Dictyosteliales</taxon>
        <taxon>Dictyosteliaceae</taxon>
        <taxon>Dictyostelium</taxon>
    </lineage>
</organism>
<proteinExistence type="predicted"/>
<dbReference type="EMBL" id="GL871161">
    <property type="protein sequence ID" value="EGC33035.1"/>
    <property type="molecule type" value="Genomic_DNA"/>
</dbReference>
<dbReference type="KEGG" id="dpp:DICPUDRAFT_81155"/>
<dbReference type="InterPro" id="IPR051904">
    <property type="entry name" value="UPF0746_actin_org"/>
</dbReference>
<dbReference type="InParanoid" id="F0ZSN3"/>
<evidence type="ECO:0000313" key="2">
    <source>
        <dbReference type="EMBL" id="EGC33035.1"/>
    </source>
</evidence>
<sequence length="758" mass="90803">MSDNKKRKRLETNNNSNNNTSSNTSSLVFTSNKDTNSGEDAFWKVFRNKFLFKLIFSNFKFKELFSYGDLIGSRYIFRGFSNGDAIIRDKVKSGNYECKDFLDAILIISRITKDTKENREFYRQLFSSKQYHNTYNGDNHSFSNYSFWIQLFANESNRTAFLEYNKLFQVDKKNISVKLIKKIGISKKNLKLLKMKPFLESNGFTVTESLSVYDIIGCFEYSQQFKELIKIYKFIIAENYRPKEKYNDTVQQLNHQLEINQFNTIQLESTIEKISQSNDQYLKPIIHNILKVLYSIYKLKFQDLNLFKPIEYYIFFKEKARFEQVFTYKNPTKTKSKYYNYLFTVINSDSCIEYQKDLVKSVSPYISISERFCIENAIFSSNNLELIDLMFKHFGNSCFFCDYQPYITKTEILDYFFNNHQRLMFRVNSLLWIFVDNKVIDHFEELMKSVSRNFFIKLNPEYVGYPIKDIFERLERALNNPTLYTFESNKDYPTNSINRYKSYFLEHMNYYKQDSAISMLEKHIEKYGISEYFDIEPILNTAGFRNCHKFIHWIFQDLSDQYIESNISNEELTIKSGINTTNNQKYEIKIKRFTSWELLLFYCGRPNILYQNLNSNSQLMENSLKFLFFNRIIRVNLFLNLLDYISKSDLQGEFFSKLLKKAARIGLVSIFKTISTKYEYLYYEKSDISGLSIINNKIFYELKTKGFNSDLRFLSKYTSENNIMYKWEKYNFIYINDYQPALWYIYTLIRLKALHYCK</sequence>
<feature type="region of interest" description="Disordered" evidence="1">
    <location>
        <begin position="1"/>
        <end position="28"/>
    </location>
</feature>
<reference evidence="3" key="1">
    <citation type="journal article" date="2011" name="Genome Biol.">
        <title>Comparative genomics of the social amoebae Dictyostelium discoideum and Dictyostelium purpureum.</title>
        <authorList>
            <consortium name="US DOE Joint Genome Institute (JGI-PGF)"/>
            <person name="Sucgang R."/>
            <person name="Kuo A."/>
            <person name="Tian X."/>
            <person name="Salerno W."/>
            <person name="Parikh A."/>
            <person name="Feasley C.L."/>
            <person name="Dalin E."/>
            <person name="Tu H."/>
            <person name="Huang E."/>
            <person name="Barry K."/>
            <person name="Lindquist E."/>
            <person name="Shapiro H."/>
            <person name="Bruce D."/>
            <person name="Schmutz J."/>
            <person name="Salamov A."/>
            <person name="Fey P."/>
            <person name="Gaudet P."/>
            <person name="Anjard C."/>
            <person name="Babu M.M."/>
            <person name="Basu S."/>
            <person name="Bushmanova Y."/>
            <person name="van der Wel H."/>
            <person name="Katoh-Kurasawa M."/>
            <person name="Dinh C."/>
            <person name="Coutinho P.M."/>
            <person name="Saito T."/>
            <person name="Elias M."/>
            <person name="Schaap P."/>
            <person name="Kay R.R."/>
            <person name="Henrissat B."/>
            <person name="Eichinger L."/>
            <person name="Rivero F."/>
            <person name="Putnam N.H."/>
            <person name="West C.M."/>
            <person name="Loomis W.F."/>
            <person name="Chisholm R.L."/>
            <person name="Shaulsky G."/>
            <person name="Strassmann J.E."/>
            <person name="Queller D.C."/>
            <person name="Kuspa A."/>
            <person name="Grigoriev I.V."/>
        </authorList>
    </citation>
    <scope>NUCLEOTIDE SEQUENCE [LARGE SCALE GENOMIC DNA]</scope>
    <source>
        <strain evidence="3">QSDP1</strain>
    </source>
</reference>
<accession>F0ZSN3</accession>
<dbReference type="AlphaFoldDB" id="F0ZSN3"/>
<evidence type="ECO:0000313" key="3">
    <source>
        <dbReference type="Proteomes" id="UP000001064"/>
    </source>
</evidence>
<gene>
    <name evidence="2" type="ORF">DICPUDRAFT_81155</name>
</gene>
<evidence type="ECO:0000256" key="1">
    <source>
        <dbReference type="SAM" id="MobiDB-lite"/>
    </source>
</evidence>